<feature type="region of interest" description="Disordered" evidence="1">
    <location>
        <begin position="32"/>
        <end position="83"/>
    </location>
</feature>
<dbReference type="AlphaFoldDB" id="M7TE05"/>
<organism evidence="3 4">
    <name type="scientific">Botryotinia fuckeliana (strain BcDW1)</name>
    <name type="common">Noble rot fungus</name>
    <name type="synonym">Botrytis cinerea</name>
    <dbReference type="NCBI Taxonomy" id="1290391"/>
    <lineage>
        <taxon>Eukaryota</taxon>
        <taxon>Fungi</taxon>
        <taxon>Dikarya</taxon>
        <taxon>Ascomycota</taxon>
        <taxon>Pezizomycotina</taxon>
        <taxon>Leotiomycetes</taxon>
        <taxon>Helotiales</taxon>
        <taxon>Sclerotiniaceae</taxon>
        <taxon>Botrytis</taxon>
    </lineage>
</organism>
<dbReference type="HOGENOM" id="CLU_1266690_0_0_1"/>
<dbReference type="STRING" id="1290391.M7TE05"/>
<keyword evidence="2" id="KW-0812">Transmembrane</keyword>
<feature type="compositionally biased region" description="Basic and acidic residues" evidence="1">
    <location>
        <begin position="101"/>
        <end position="114"/>
    </location>
</feature>
<protein>
    <submittedName>
        <fullName evidence="3">Uncharacterized protein</fullName>
    </submittedName>
</protein>
<dbReference type="EMBL" id="KB708068">
    <property type="protein sequence ID" value="EMR81696.1"/>
    <property type="molecule type" value="Genomic_DNA"/>
</dbReference>
<sequence>MSNFSSGDDEGIYGYAGAYPFFVADLESERGFDGDVDGGADGSGNGSGNGNQMGRPRQHVRQISSATTLIVTREEEEDERDKVKVPEKVLIIGRSGKRDVDVNGDGDVRGEKNNNAESGLGLGLQRNTSGLSMGGLEVLVRDEDIGGVGSEGGDVAVGRFGDANGVEEAGEGEGERIGKVLRWDEVGEFFILLFFSKGFVWWGFIVMVRVCLRKFMGE</sequence>
<evidence type="ECO:0000256" key="2">
    <source>
        <dbReference type="SAM" id="Phobius"/>
    </source>
</evidence>
<gene>
    <name evidence="3" type="ORF">BcDW1_9614</name>
</gene>
<evidence type="ECO:0000313" key="3">
    <source>
        <dbReference type="EMBL" id="EMR81696.1"/>
    </source>
</evidence>
<feature type="transmembrane region" description="Helical" evidence="2">
    <location>
        <begin position="189"/>
        <end position="212"/>
    </location>
</feature>
<feature type="compositionally biased region" description="Polar residues" evidence="1">
    <location>
        <begin position="61"/>
        <end position="70"/>
    </location>
</feature>
<evidence type="ECO:0000256" key="1">
    <source>
        <dbReference type="SAM" id="MobiDB-lite"/>
    </source>
</evidence>
<name>M7TE05_BOTF1</name>
<feature type="compositionally biased region" description="Gly residues" evidence="1">
    <location>
        <begin position="37"/>
        <end position="51"/>
    </location>
</feature>
<keyword evidence="2" id="KW-1133">Transmembrane helix</keyword>
<dbReference type="Proteomes" id="UP000012045">
    <property type="component" value="Unassembled WGS sequence"/>
</dbReference>
<evidence type="ECO:0000313" key="4">
    <source>
        <dbReference type="Proteomes" id="UP000012045"/>
    </source>
</evidence>
<feature type="region of interest" description="Disordered" evidence="1">
    <location>
        <begin position="101"/>
        <end position="121"/>
    </location>
</feature>
<proteinExistence type="predicted"/>
<keyword evidence="2" id="KW-0472">Membrane</keyword>
<accession>M7TE05</accession>
<reference evidence="4" key="1">
    <citation type="journal article" date="2013" name="Genome Announc.">
        <title>Draft genome sequence of Botrytis cinerea BcDW1, inoculum for noble rot of grape berries.</title>
        <authorList>
            <person name="Blanco-Ulate B."/>
            <person name="Allen G."/>
            <person name="Powell A.L."/>
            <person name="Cantu D."/>
        </authorList>
    </citation>
    <scope>NUCLEOTIDE SEQUENCE [LARGE SCALE GENOMIC DNA]</scope>
    <source>
        <strain evidence="4">BcDW1</strain>
    </source>
</reference>